<evidence type="ECO:0000256" key="1">
    <source>
        <dbReference type="SAM" id="SignalP"/>
    </source>
</evidence>
<feature type="domain" description="Azaphilone pigments biosynthesis cluster protein L N-terminal" evidence="2">
    <location>
        <begin position="4"/>
        <end position="143"/>
    </location>
</feature>
<protein>
    <recommendedName>
        <fullName evidence="2">Azaphilone pigments biosynthesis cluster protein L N-terminal domain-containing protein</fullName>
    </recommendedName>
</protein>
<sequence length="651" mass="73670">MEACASILTVLTVTFSLTKSINEALAAAKDGPEIIRFLKGDTSQLQSVLQKLSQISITSISDTDRLELIGLIKKCEDDLVSLNAKLSHLDVSGPGGRMGRLWGRLKLSFKERDLHQIRHVIRGHVQTLTLRLSLIQAQQSSFTITQSIAMLGTLQELSEAVGALKMPETPSQNDSTDLPCTEARITELDDTTSLVQKDSNLDGSINRLMRLLEIRPCIVDTDEMAYLTGDLERLIVSIRKEFTQANRNKRMQGGHLDVSTELKHMQGLIASSPSVMINKSEPAGLLELASRKVLVSTFVIRVGGLYCMSPLHIANALRVDEENSVAPLQAGADPTMETPGFVSWDKDFFQQVLCSNPFVSSDHEVIDSLSLINCLCSRWTTTPPEYFDPDRERKLLDLLLERGHKFDFGKDCEEFAFGDRLLLSKVVERRDLLSYMLQRGRTNEALPERSSISGHAYRMCKPCSMSKSSLWGDFWDTIFDRAGYDILSCRNGHPRRARYGDGYTRQIFEELWQGREEHCPYWDDEPWPEFPIHEAEEAYELVLSGETCLMCRPCQEVEGWDCCHCGVCLMVFQFFCTDIHGHLHDSRCPRSRVGYWECLDDTDFYSFRPKASTDPDLIEGELIGFDDCLYQFSEGSDMNFVYDEGEDFPET</sequence>
<evidence type="ECO:0000313" key="3">
    <source>
        <dbReference type="EMBL" id="CAG7559671.1"/>
    </source>
</evidence>
<accession>A0A8J2NAH1</accession>
<feature type="signal peptide" evidence="1">
    <location>
        <begin position="1"/>
        <end position="20"/>
    </location>
</feature>
<dbReference type="Proteomes" id="UP000693738">
    <property type="component" value="Unassembled WGS sequence"/>
</dbReference>
<dbReference type="Pfam" id="PF17111">
    <property type="entry name" value="PigL_N"/>
    <property type="match status" value="1"/>
</dbReference>
<proteinExistence type="predicted"/>
<dbReference type="AlphaFoldDB" id="A0A8J2NAH1"/>
<keyword evidence="1" id="KW-0732">Signal</keyword>
<dbReference type="InterPro" id="IPR031348">
    <property type="entry name" value="PigL_N"/>
</dbReference>
<dbReference type="EMBL" id="CAJSTJ010000129">
    <property type="protein sequence ID" value="CAG7559671.1"/>
    <property type="molecule type" value="Genomic_DNA"/>
</dbReference>
<reference evidence="3" key="1">
    <citation type="submission" date="2021-05" db="EMBL/GenBank/DDBJ databases">
        <authorList>
            <person name="Khan N."/>
        </authorList>
    </citation>
    <scope>NUCLEOTIDE SEQUENCE</scope>
</reference>
<gene>
    <name evidence="3" type="ORF">FEQUK3_LOCUS5434</name>
</gene>
<evidence type="ECO:0000313" key="4">
    <source>
        <dbReference type="Proteomes" id="UP000693738"/>
    </source>
</evidence>
<comment type="caution">
    <text evidence="3">The sequence shown here is derived from an EMBL/GenBank/DDBJ whole genome shotgun (WGS) entry which is preliminary data.</text>
</comment>
<organism evidence="3 4">
    <name type="scientific">Fusarium equiseti</name>
    <name type="common">Fusarium scirpi</name>
    <dbReference type="NCBI Taxonomy" id="61235"/>
    <lineage>
        <taxon>Eukaryota</taxon>
        <taxon>Fungi</taxon>
        <taxon>Dikarya</taxon>
        <taxon>Ascomycota</taxon>
        <taxon>Pezizomycotina</taxon>
        <taxon>Sordariomycetes</taxon>
        <taxon>Hypocreomycetidae</taxon>
        <taxon>Hypocreales</taxon>
        <taxon>Nectriaceae</taxon>
        <taxon>Fusarium</taxon>
        <taxon>Fusarium incarnatum-equiseti species complex</taxon>
    </lineage>
</organism>
<feature type="chain" id="PRO_5035150223" description="Azaphilone pigments biosynthesis cluster protein L N-terminal domain-containing protein" evidence="1">
    <location>
        <begin position="21"/>
        <end position="651"/>
    </location>
</feature>
<evidence type="ECO:0000259" key="2">
    <source>
        <dbReference type="Pfam" id="PF17111"/>
    </source>
</evidence>
<name>A0A8J2NAH1_FUSEQ</name>